<evidence type="ECO:0000313" key="2">
    <source>
        <dbReference type="EMBL" id="AZT89362.1"/>
    </source>
</evidence>
<name>A0A3T0D282_9FIRM</name>
<feature type="transmembrane region" description="Helical" evidence="1">
    <location>
        <begin position="63"/>
        <end position="82"/>
    </location>
</feature>
<feature type="transmembrane region" description="Helical" evidence="1">
    <location>
        <begin position="20"/>
        <end position="43"/>
    </location>
</feature>
<accession>A0A3T0D282</accession>
<keyword evidence="1" id="KW-0812">Transmembrane</keyword>
<dbReference type="Proteomes" id="UP000282930">
    <property type="component" value="Chromosome"/>
</dbReference>
<reference evidence="2 3" key="1">
    <citation type="submission" date="2018-12" db="EMBL/GenBank/DDBJ databases">
        <title>Genome sequence from the cellulolytic species, Caldicellulosiruptor changbaiensis.</title>
        <authorList>
            <person name="Blumer-Schuette S.E."/>
            <person name="Mendoza C."/>
        </authorList>
    </citation>
    <scope>NUCLEOTIDE SEQUENCE [LARGE SCALE GENOMIC DNA]</scope>
    <source>
        <strain evidence="2 3">CBS-Z</strain>
    </source>
</reference>
<feature type="transmembrane region" description="Helical" evidence="1">
    <location>
        <begin position="151"/>
        <end position="168"/>
    </location>
</feature>
<feature type="transmembrane region" description="Helical" evidence="1">
    <location>
        <begin position="94"/>
        <end position="113"/>
    </location>
</feature>
<dbReference type="InterPro" id="IPR045407">
    <property type="entry name" value="DUF6512"/>
</dbReference>
<evidence type="ECO:0000256" key="1">
    <source>
        <dbReference type="SAM" id="Phobius"/>
    </source>
</evidence>
<evidence type="ECO:0000313" key="3">
    <source>
        <dbReference type="Proteomes" id="UP000282930"/>
    </source>
</evidence>
<keyword evidence="1" id="KW-0472">Membrane</keyword>
<proteinExistence type="predicted"/>
<gene>
    <name evidence="2" type="ORF">ELD05_00920</name>
</gene>
<dbReference type="AlphaFoldDB" id="A0A3T0D282"/>
<dbReference type="Pfam" id="PF20122">
    <property type="entry name" value="DUF6512"/>
    <property type="match status" value="1"/>
</dbReference>
<dbReference type="KEGG" id="ccha:ELD05_00920"/>
<organism evidence="2 3">
    <name type="scientific">Caldicellulosiruptor changbaiensis</name>
    <dbReference type="NCBI Taxonomy" id="1222016"/>
    <lineage>
        <taxon>Bacteria</taxon>
        <taxon>Bacillati</taxon>
        <taxon>Bacillota</taxon>
        <taxon>Bacillota incertae sedis</taxon>
        <taxon>Caldicellulosiruptorales</taxon>
        <taxon>Caldicellulosiruptoraceae</taxon>
        <taxon>Caldicellulosiruptor</taxon>
    </lineage>
</organism>
<dbReference type="RefSeq" id="WP_127350992.1">
    <property type="nucleotide sequence ID" value="NZ_CP034791.1"/>
</dbReference>
<keyword evidence="3" id="KW-1185">Reference proteome</keyword>
<feature type="transmembrane region" description="Helical" evidence="1">
    <location>
        <begin position="119"/>
        <end position="139"/>
    </location>
</feature>
<keyword evidence="1" id="KW-1133">Transmembrane helix</keyword>
<sequence>MFEIYLSSYSKRIYKKRAKITSIVGIFVIIAISSLLHFGFDFFSRIKASAVIFAVNESVWEHLKIGFFGGLIFYIIEFIIYGKKFDNFIVGKSVALFLIPFLTAVFFYTYTAFLEDNLILDILTLVLAVIIAQLVSLGITLSNRKIKKAPFVLLLIIMLILFPLFTYFPPKIPELFYDFAHKRYGM</sequence>
<dbReference type="EMBL" id="CP034791">
    <property type="protein sequence ID" value="AZT89362.1"/>
    <property type="molecule type" value="Genomic_DNA"/>
</dbReference>
<protein>
    <submittedName>
        <fullName evidence="2">Uncharacterized protein</fullName>
    </submittedName>
</protein>